<dbReference type="GO" id="GO:0006508">
    <property type="term" value="P:proteolysis"/>
    <property type="evidence" value="ECO:0007669"/>
    <property type="project" value="InterPro"/>
</dbReference>
<dbReference type="Proteomes" id="UP000182409">
    <property type="component" value="Unassembled WGS sequence"/>
</dbReference>
<dbReference type="GO" id="GO:0016020">
    <property type="term" value="C:membrane"/>
    <property type="evidence" value="ECO:0007669"/>
    <property type="project" value="TreeGrafter"/>
</dbReference>
<name>A0A1H4K944_9BACT</name>
<dbReference type="InterPro" id="IPR029058">
    <property type="entry name" value="AB_hydrolase_fold"/>
</dbReference>
<feature type="domain" description="AB hydrolase-1" evidence="4">
    <location>
        <begin position="56"/>
        <end position="296"/>
    </location>
</feature>
<dbReference type="InterPro" id="IPR050266">
    <property type="entry name" value="AB_hydrolase_sf"/>
</dbReference>
<dbReference type="EMBL" id="FNSD01000001">
    <property type="protein sequence ID" value="SEB54816.1"/>
    <property type="molecule type" value="Genomic_DNA"/>
</dbReference>
<keyword evidence="2" id="KW-0378">Hydrolase</keyword>
<dbReference type="Pfam" id="PF00561">
    <property type="entry name" value="Abhydrolase_1"/>
    <property type="match status" value="1"/>
</dbReference>
<dbReference type="InterPro" id="IPR000073">
    <property type="entry name" value="AB_hydrolase_1"/>
</dbReference>
<evidence type="ECO:0000259" key="4">
    <source>
        <dbReference type="Pfam" id="PF00561"/>
    </source>
</evidence>
<reference evidence="5 6" key="1">
    <citation type="submission" date="2016-10" db="EMBL/GenBank/DDBJ databases">
        <authorList>
            <person name="de Groot N.N."/>
        </authorList>
    </citation>
    <scope>NUCLEOTIDE SEQUENCE [LARGE SCALE GENOMIC DNA]</scope>
    <source>
        <strain evidence="5 6">AB35.6</strain>
    </source>
</reference>
<gene>
    <name evidence="5" type="ORF">SAMN05443244_1065</name>
</gene>
<evidence type="ECO:0000313" key="5">
    <source>
        <dbReference type="EMBL" id="SEB54816.1"/>
    </source>
</evidence>
<evidence type="ECO:0000256" key="2">
    <source>
        <dbReference type="ARBA" id="ARBA00022801"/>
    </source>
</evidence>
<feature type="chain" id="PRO_5010325359" evidence="3">
    <location>
        <begin position="25"/>
        <end position="317"/>
    </location>
</feature>
<sequence length="317" mass="35467">MNIVKQRKGTYLSLLLLLTSSIFAQPIKLTSGLVHTPDVDLFFEVHGDLSQSTGTPIIFANGGPGFPLQITSRSKAWGIISKKWPIVFYDQRGLGSSHLLNPNAPQSIQAQISDVEALRQALGVERIIIAGHSWGGNIAMGYAEAFPQHVTKMILVDSAGPHWHEEGGSTLESFFPDVVEQSRLANKGDNDPKHQDEEYSRHLSMMFYGEESRRRFETAAKGIRLNQTIYEANAESMKREDQWPQLQSLRIPTLVLTGRFDVNIPPLTAWKIHKAIRDSTFIALPKSGHFPFVEEPETFARLVTNFLRAQPVITPAR</sequence>
<feature type="signal peptide" evidence="3">
    <location>
        <begin position="1"/>
        <end position="24"/>
    </location>
</feature>
<dbReference type="SUPFAM" id="SSF53474">
    <property type="entry name" value="alpha/beta-Hydrolases"/>
    <property type="match status" value="1"/>
</dbReference>
<protein>
    <submittedName>
        <fullName evidence="5">Proline iminopeptidase</fullName>
    </submittedName>
</protein>
<keyword evidence="3" id="KW-0732">Signal</keyword>
<accession>A0A1H4K944</accession>
<evidence type="ECO:0000256" key="1">
    <source>
        <dbReference type="ARBA" id="ARBA00010088"/>
    </source>
</evidence>
<dbReference type="PANTHER" id="PTHR43798">
    <property type="entry name" value="MONOACYLGLYCEROL LIPASE"/>
    <property type="match status" value="1"/>
</dbReference>
<dbReference type="Gene3D" id="3.40.50.1820">
    <property type="entry name" value="alpha/beta hydrolase"/>
    <property type="match status" value="1"/>
</dbReference>
<comment type="similarity">
    <text evidence="1">Belongs to the peptidase S33 family.</text>
</comment>
<evidence type="ECO:0000256" key="3">
    <source>
        <dbReference type="SAM" id="SignalP"/>
    </source>
</evidence>
<dbReference type="AlphaFoldDB" id="A0A1H4K944"/>
<organism evidence="5 6">
    <name type="scientific">Terriglobus roseus</name>
    <dbReference type="NCBI Taxonomy" id="392734"/>
    <lineage>
        <taxon>Bacteria</taxon>
        <taxon>Pseudomonadati</taxon>
        <taxon>Acidobacteriota</taxon>
        <taxon>Terriglobia</taxon>
        <taxon>Terriglobales</taxon>
        <taxon>Acidobacteriaceae</taxon>
        <taxon>Terriglobus</taxon>
    </lineage>
</organism>
<dbReference type="GO" id="GO:0008233">
    <property type="term" value="F:peptidase activity"/>
    <property type="evidence" value="ECO:0007669"/>
    <property type="project" value="InterPro"/>
</dbReference>
<evidence type="ECO:0000313" key="6">
    <source>
        <dbReference type="Proteomes" id="UP000182409"/>
    </source>
</evidence>
<proteinExistence type="inferred from homology"/>
<dbReference type="InterPro" id="IPR002410">
    <property type="entry name" value="Peptidase_S33"/>
</dbReference>
<dbReference type="PANTHER" id="PTHR43798:SF31">
    <property type="entry name" value="AB HYDROLASE SUPERFAMILY PROTEIN YCLE"/>
    <property type="match status" value="1"/>
</dbReference>
<dbReference type="RefSeq" id="WP_074652667.1">
    <property type="nucleotide sequence ID" value="NZ_FNSD01000001.1"/>
</dbReference>
<dbReference type="PRINTS" id="PR00111">
    <property type="entry name" value="ABHYDROLASE"/>
</dbReference>
<dbReference type="PRINTS" id="PR00793">
    <property type="entry name" value="PROAMNOPTASE"/>
</dbReference>